<keyword evidence="3" id="KW-0418">Kinase</keyword>
<feature type="transmembrane region" description="Helical" evidence="1">
    <location>
        <begin position="83"/>
        <end position="102"/>
    </location>
</feature>
<dbReference type="OrthoDB" id="9792992at2"/>
<evidence type="ECO:0000313" key="3">
    <source>
        <dbReference type="EMBL" id="TXB62275.1"/>
    </source>
</evidence>
<keyword evidence="1" id="KW-0812">Transmembrane</keyword>
<dbReference type="Pfam" id="PF06580">
    <property type="entry name" value="His_kinase"/>
    <property type="match status" value="1"/>
</dbReference>
<feature type="domain" description="Signal transduction histidine kinase internal region" evidence="2">
    <location>
        <begin position="160"/>
        <end position="238"/>
    </location>
</feature>
<keyword evidence="4" id="KW-1185">Reference proteome</keyword>
<dbReference type="InterPro" id="IPR010559">
    <property type="entry name" value="Sig_transdc_His_kin_internal"/>
</dbReference>
<dbReference type="InterPro" id="IPR036890">
    <property type="entry name" value="HATPase_C_sf"/>
</dbReference>
<protein>
    <submittedName>
        <fullName evidence="3">Histidine kinase</fullName>
    </submittedName>
</protein>
<dbReference type="Proteomes" id="UP000321580">
    <property type="component" value="Unassembled WGS sequence"/>
</dbReference>
<reference evidence="3 4" key="1">
    <citation type="submission" date="2019-08" db="EMBL/GenBank/DDBJ databases">
        <title>Genome of Phaeodactylibacter luteus.</title>
        <authorList>
            <person name="Bowman J.P."/>
        </authorList>
    </citation>
    <scope>NUCLEOTIDE SEQUENCE [LARGE SCALE GENOMIC DNA]</scope>
    <source>
        <strain evidence="3 4">KCTC 42180</strain>
    </source>
</reference>
<evidence type="ECO:0000259" key="2">
    <source>
        <dbReference type="Pfam" id="PF06580"/>
    </source>
</evidence>
<proteinExistence type="predicted"/>
<name>A0A5C6RK45_9BACT</name>
<keyword evidence="1" id="KW-0472">Membrane</keyword>
<gene>
    <name evidence="3" type="ORF">FRY97_15125</name>
</gene>
<dbReference type="PANTHER" id="PTHR34220:SF7">
    <property type="entry name" value="SENSOR HISTIDINE KINASE YPDA"/>
    <property type="match status" value="1"/>
</dbReference>
<keyword evidence="3" id="KW-0808">Transferase</keyword>
<dbReference type="Gene3D" id="3.30.565.10">
    <property type="entry name" value="Histidine kinase-like ATPase, C-terminal domain"/>
    <property type="match status" value="1"/>
</dbReference>
<dbReference type="SUPFAM" id="SSF55874">
    <property type="entry name" value="ATPase domain of HSP90 chaperone/DNA topoisomerase II/histidine kinase"/>
    <property type="match status" value="1"/>
</dbReference>
<keyword evidence="1" id="KW-1133">Transmembrane helix</keyword>
<dbReference type="EMBL" id="VOOR01000033">
    <property type="protein sequence ID" value="TXB62275.1"/>
    <property type="molecule type" value="Genomic_DNA"/>
</dbReference>
<dbReference type="AlphaFoldDB" id="A0A5C6RK45"/>
<accession>A0A5C6RK45</accession>
<feature type="transmembrane region" description="Helical" evidence="1">
    <location>
        <begin position="53"/>
        <end position="71"/>
    </location>
</feature>
<dbReference type="PANTHER" id="PTHR34220">
    <property type="entry name" value="SENSOR HISTIDINE KINASE YPDA"/>
    <property type="match status" value="1"/>
</dbReference>
<feature type="transmembrane region" description="Helical" evidence="1">
    <location>
        <begin position="122"/>
        <end position="140"/>
    </location>
</feature>
<dbReference type="InterPro" id="IPR050640">
    <property type="entry name" value="Bact_2-comp_sensor_kinase"/>
</dbReference>
<evidence type="ECO:0000313" key="4">
    <source>
        <dbReference type="Proteomes" id="UP000321580"/>
    </source>
</evidence>
<evidence type="ECO:0000256" key="1">
    <source>
        <dbReference type="SAM" id="Phobius"/>
    </source>
</evidence>
<dbReference type="GO" id="GO:0016020">
    <property type="term" value="C:membrane"/>
    <property type="evidence" value="ECO:0007669"/>
    <property type="project" value="InterPro"/>
</dbReference>
<dbReference type="GO" id="GO:0000155">
    <property type="term" value="F:phosphorelay sensor kinase activity"/>
    <property type="evidence" value="ECO:0007669"/>
    <property type="project" value="InterPro"/>
</dbReference>
<sequence length="360" mass="42171">MNNNATGQIGDRLYRFFTRRVVYHTLFWLAVLLLLTIFEETGQGFGFTLSNELINLMFYILIVYFNLEYLIPNYLTKKKFLRYSGLLILATLIITPIKLFVFYLKFSSVPQLQADLLQNMNWYFLLTFFIAGCSTVFKIVTDWLKHLREKQELQTQTMQSELRFLKSQINPHFLFNTLNNLYALTLKKSDEAPEIVLKLSEMMRYMLYECNEKQVLLSKEVAYIRNYLDLERLRQGNNIEISFEVNGRISGQKIAPLMFIPFLENSFKHGLSNQISQGFVNIVLNVDEHQVYFYIENSKPDAPPKRDPSRPSGGIGLVNIHRRLNLLYPGHYELQIEDSPNTYAVNLMLDIEPQPQKLEV</sequence>
<organism evidence="3 4">
    <name type="scientific">Phaeodactylibacter luteus</name>
    <dbReference type="NCBI Taxonomy" id="1564516"/>
    <lineage>
        <taxon>Bacteria</taxon>
        <taxon>Pseudomonadati</taxon>
        <taxon>Bacteroidota</taxon>
        <taxon>Saprospiria</taxon>
        <taxon>Saprospirales</taxon>
        <taxon>Haliscomenobacteraceae</taxon>
        <taxon>Phaeodactylibacter</taxon>
    </lineage>
</organism>
<comment type="caution">
    <text evidence="3">The sequence shown here is derived from an EMBL/GenBank/DDBJ whole genome shotgun (WGS) entry which is preliminary data.</text>
</comment>
<feature type="transmembrane region" description="Helical" evidence="1">
    <location>
        <begin position="21"/>
        <end position="38"/>
    </location>
</feature>